<accession>A0A0P6XJ36</accession>
<name>A0A0P6XJ36_9CHLR</name>
<dbReference type="Gene3D" id="3.40.50.1980">
    <property type="entry name" value="Nitrogenase molybdenum iron protein domain"/>
    <property type="match status" value="2"/>
</dbReference>
<dbReference type="InterPro" id="IPR054828">
    <property type="entry name" value="Vit_B12_bind_prot"/>
</dbReference>
<keyword evidence="2" id="KW-0732">Signal</keyword>
<comment type="caution">
    <text evidence="4">The sequence shown here is derived from an EMBL/GenBank/DDBJ whole genome shotgun (WGS) entry which is preliminary data.</text>
</comment>
<dbReference type="InterPro" id="IPR050902">
    <property type="entry name" value="ABC_Transporter_SBP"/>
</dbReference>
<gene>
    <name evidence="4" type="ORF">AC812_11005</name>
</gene>
<dbReference type="PANTHER" id="PTHR30535:SF35">
    <property type="entry name" value="PERIPLASMIC BINDING PROTEIN"/>
    <property type="match status" value="1"/>
</dbReference>
<dbReference type="NCBIfam" id="NF038402">
    <property type="entry name" value="TroA_like"/>
    <property type="match status" value="1"/>
</dbReference>
<dbReference type="PANTHER" id="PTHR30535">
    <property type="entry name" value="VITAMIN B12-BINDING PROTEIN"/>
    <property type="match status" value="1"/>
</dbReference>
<comment type="similarity">
    <text evidence="1">Belongs to the bacterial solute-binding protein 8 family.</text>
</comment>
<evidence type="ECO:0000259" key="3">
    <source>
        <dbReference type="PROSITE" id="PS50983"/>
    </source>
</evidence>
<protein>
    <recommendedName>
        <fullName evidence="3">Fe/B12 periplasmic-binding domain-containing protein</fullName>
    </recommendedName>
</protein>
<dbReference type="STRING" id="360411.AC812_11005"/>
<dbReference type="InterPro" id="IPR002491">
    <property type="entry name" value="ABC_transptr_periplasmic_BD"/>
</dbReference>
<reference evidence="4 5" key="1">
    <citation type="submission" date="2015-07" db="EMBL/GenBank/DDBJ databases">
        <title>Draft genome of Bellilinea caldifistulae DSM 17877.</title>
        <authorList>
            <person name="Hemp J."/>
            <person name="Ward L.M."/>
            <person name="Pace L.A."/>
            <person name="Fischer W.W."/>
        </authorList>
    </citation>
    <scope>NUCLEOTIDE SEQUENCE [LARGE SCALE GENOMIC DNA]</scope>
    <source>
        <strain evidence="4 5">GOMI-1</strain>
    </source>
</reference>
<evidence type="ECO:0000256" key="2">
    <source>
        <dbReference type="ARBA" id="ARBA00022729"/>
    </source>
</evidence>
<evidence type="ECO:0000313" key="5">
    <source>
        <dbReference type="Proteomes" id="UP000050514"/>
    </source>
</evidence>
<keyword evidence="5" id="KW-1185">Reference proteome</keyword>
<evidence type="ECO:0000256" key="1">
    <source>
        <dbReference type="ARBA" id="ARBA00008814"/>
    </source>
</evidence>
<proteinExistence type="inferred from homology"/>
<dbReference type="PROSITE" id="PS50983">
    <property type="entry name" value="FE_B12_PBP"/>
    <property type="match status" value="1"/>
</dbReference>
<evidence type="ECO:0000313" key="4">
    <source>
        <dbReference type="EMBL" id="KPL75017.1"/>
    </source>
</evidence>
<dbReference type="AlphaFoldDB" id="A0A0P6XJ36"/>
<dbReference type="EMBL" id="LGHJ01000016">
    <property type="protein sequence ID" value="KPL75017.1"/>
    <property type="molecule type" value="Genomic_DNA"/>
</dbReference>
<feature type="domain" description="Fe/B12 periplasmic-binding" evidence="3">
    <location>
        <begin position="1"/>
        <end position="260"/>
    </location>
</feature>
<sequence length="260" mass="30238">MGDFVVGVTDYCVFPPEVKKLPRVGGTKNIQVDHVAQLSPELIIANQEENSRVIVEELADQFAVWLTFPKTVRQMLDDLWQLVYLFRQERSFISLRTLETAVEYAENRVFDLQPLRVFVPIWQDITTSQIRWWMTFNQDTYCHDLIRLLGGTNVFGERLRKYPLAADLGESEETTGEDRDTRYPRVIAEEIIRAEPELILIPDEPYPFREEDIEELQKILASTPAVKQNRVYRIEGSLLTWHGTRLGKALAELSQYFNSD</sequence>
<dbReference type="Proteomes" id="UP000050514">
    <property type="component" value="Unassembled WGS sequence"/>
</dbReference>
<dbReference type="SUPFAM" id="SSF53807">
    <property type="entry name" value="Helical backbone' metal receptor"/>
    <property type="match status" value="1"/>
</dbReference>
<organism evidence="4 5">
    <name type="scientific">Bellilinea caldifistulae</name>
    <dbReference type="NCBI Taxonomy" id="360411"/>
    <lineage>
        <taxon>Bacteria</taxon>
        <taxon>Bacillati</taxon>
        <taxon>Chloroflexota</taxon>
        <taxon>Anaerolineae</taxon>
        <taxon>Anaerolineales</taxon>
        <taxon>Anaerolineaceae</taxon>
        <taxon>Bellilinea</taxon>
    </lineage>
</organism>
<dbReference type="Pfam" id="PF01497">
    <property type="entry name" value="Peripla_BP_2"/>
    <property type="match status" value="1"/>
</dbReference>